<evidence type="ECO:0000313" key="7">
    <source>
        <dbReference type="Proteomes" id="UP000759537"/>
    </source>
</evidence>
<feature type="domain" description="YVC1 N-terminal linker helical" evidence="4">
    <location>
        <begin position="26"/>
        <end position="206"/>
    </location>
</feature>
<dbReference type="InterPro" id="IPR056336">
    <property type="entry name" value="YVC1_C"/>
</dbReference>
<evidence type="ECO:0000259" key="5">
    <source>
        <dbReference type="Pfam" id="PF23317"/>
    </source>
</evidence>
<evidence type="ECO:0000259" key="4">
    <source>
        <dbReference type="Pfam" id="PF23190"/>
    </source>
</evidence>
<feature type="compositionally biased region" description="Polar residues" evidence="2">
    <location>
        <begin position="612"/>
        <end position="625"/>
    </location>
</feature>
<proteinExistence type="predicted"/>
<reference evidence="6" key="2">
    <citation type="journal article" date="2020" name="Nat. Commun.">
        <title>Large-scale genome sequencing of mycorrhizal fungi provides insights into the early evolution of symbiotic traits.</title>
        <authorList>
            <person name="Miyauchi S."/>
            <person name="Kiss E."/>
            <person name="Kuo A."/>
            <person name="Drula E."/>
            <person name="Kohler A."/>
            <person name="Sanchez-Garcia M."/>
            <person name="Morin E."/>
            <person name="Andreopoulos B."/>
            <person name="Barry K.W."/>
            <person name="Bonito G."/>
            <person name="Buee M."/>
            <person name="Carver A."/>
            <person name="Chen C."/>
            <person name="Cichocki N."/>
            <person name="Clum A."/>
            <person name="Culley D."/>
            <person name="Crous P.W."/>
            <person name="Fauchery L."/>
            <person name="Girlanda M."/>
            <person name="Hayes R.D."/>
            <person name="Keri Z."/>
            <person name="LaButti K."/>
            <person name="Lipzen A."/>
            <person name="Lombard V."/>
            <person name="Magnuson J."/>
            <person name="Maillard F."/>
            <person name="Murat C."/>
            <person name="Nolan M."/>
            <person name="Ohm R.A."/>
            <person name="Pangilinan J."/>
            <person name="Pereira M.F."/>
            <person name="Perotto S."/>
            <person name="Peter M."/>
            <person name="Pfister S."/>
            <person name="Riley R."/>
            <person name="Sitrit Y."/>
            <person name="Stielow J.B."/>
            <person name="Szollosi G."/>
            <person name="Zifcakova L."/>
            <person name="Stursova M."/>
            <person name="Spatafora J.W."/>
            <person name="Tedersoo L."/>
            <person name="Vaario L.M."/>
            <person name="Yamada A."/>
            <person name="Yan M."/>
            <person name="Wang P."/>
            <person name="Xu J."/>
            <person name="Bruns T."/>
            <person name="Baldrian P."/>
            <person name="Vilgalys R."/>
            <person name="Dunand C."/>
            <person name="Henrissat B."/>
            <person name="Grigoriev I.V."/>
            <person name="Hibbett D."/>
            <person name="Nagy L.G."/>
            <person name="Martin F.M."/>
        </authorList>
    </citation>
    <scope>NUCLEOTIDE SEQUENCE</scope>
    <source>
        <strain evidence="6">Prilba</strain>
    </source>
</reference>
<dbReference type="PANTHER" id="PTHR35859:SF6">
    <property type="entry name" value="ION TRANSPORT DOMAIN-CONTAINING PROTEIN"/>
    <property type="match status" value="1"/>
</dbReference>
<keyword evidence="3" id="KW-1133">Transmembrane helix</keyword>
<comment type="caution">
    <text evidence="6">The sequence shown here is derived from an EMBL/GenBank/DDBJ whole genome shotgun (WGS) entry which is preliminary data.</text>
</comment>
<sequence>MDTEGQDVPLLLPPPGGVDSIKVFPFIVHLKRDVIRNIDAALSWDQLTASDVNFALVRPLVFKYARLRNPAIVYVCLVVRENFITVAEQDLAFSGVSFSRAILCEILATKLVHHFASNRIELVSVLTTSWSPLAGAADDVIEDVKITLRRKDHSRVDDLQSALEMAISSRAKRFVASPIVQSVVNDIYSGRVIYSPSANRSIVADNYKLRAIEIYDGRNAPWLNHYRLRVPRYGAILEFLNFAFLLVVFVLCLAHKDLDALYPYEVLFIVFAAAFALEEYTASRQHGWAIYIANMWNIFDTSFIVITALYLILRLKGLSSGDTSASDLGFDILACGACILFPRLAFFMVSNNVVVLALRAMTAEFVFFMGIASICFSGLLFTLWTLASERWTIRSIAWLMVQIWFGNTTLSFGQASSFHPFFGPILMVGFAALSNTLLLTILISILSNTFIRIDANANQEYLFHFTVTTLEGMKSDALISYQPPFNLLAFAILWPASWVLSPRRLHTANVFLIRVTSFPILLTISLYERYILTHASVSESAQLMAQSIYAFLPRPVRSLPFFDELMGTNLHDVYEAIFDVEPDLVEEYEELFQDREQDRVGLHSWMSRETGRNGTHTPPQMNIPSESHIPESPVRSSRRASSNPRTQPGQLTGSPRARKLSLRPSVAEPPRVGAAEAQSLGPRSPLSRLFANKLSEADAGPSPVEKLDKVEEGVRRVQELLEDARELPVSKLEGEMRELQERQTRIEGLLLMLTRGMRNEAGNATASRYDTL</sequence>
<evidence type="ECO:0000313" key="6">
    <source>
        <dbReference type="EMBL" id="KAF8486174.1"/>
    </source>
</evidence>
<keyword evidence="1" id="KW-0175">Coiled coil</keyword>
<dbReference type="InterPro" id="IPR052971">
    <property type="entry name" value="TRP_calcium_channel"/>
</dbReference>
<name>A0A9P5N4K9_9AGAM</name>
<dbReference type="PANTHER" id="PTHR35859">
    <property type="entry name" value="NONSELECTIVE CATION CHANNEL PROTEIN"/>
    <property type="match status" value="1"/>
</dbReference>
<protein>
    <recommendedName>
        <fullName evidence="8">Receptor-activated Ca2+-permeable cation channel</fullName>
    </recommendedName>
</protein>
<dbReference type="Proteomes" id="UP000759537">
    <property type="component" value="Unassembled WGS sequence"/>
</dbReference>
<accession>A0A9P5N4K9</accession>
<dbReference type="InterPro" id="IPR056337">
    <property type="entry name" value="LHD_YVC1"/>
</dbReference>
<feature type="transmembrane region" description="Helical" evidence="3">
    <location>
        <begin position="233"/>
        <end position="254"/>
    </location>
</feature>
<feature type="coiled-coil region" evidence="1">
    <location>
        <begin position="707"/>
        <end position="749"/>
    </location>
</feature>
<evidence type="ECO:0000256" key="2">
    <source>
        <dbReference type="SAM" id="MobiDB-lite"/>
    </source>
</evidence>
<dbReference type="EMBL" id="WHVB01000002">
    <property type="protein sequence ID" value="KAF8486174.1"/>
    <property type="molecule type" value="Genomic_DNA"/>
</dbReference>
<evidence type="ECO:0008006" key="8">
    <source>
        <dbReference type="Google" id="ProtNLM"/>
    </source>
</evidence>
<feature type="transmembrane region" description="Helical" evidence="3">
    <location>
        <begin position="261"/>
        <end position="277"/>
    </location>
</feature>
<dbReference type="OrthoDB" id="2373987at2759"/>
<gene>
    <name evidence="6" type="ORF">DFH94DRAFT_711188</name>
</gene>
<feature type="transmembrane region" description="Helical" evidence="3">
    <location>
        <begin position="289"/>
        <end position="313"/>
    </location>
</feature>
<feature type="transmembrane region" description="Helical" evidence="3">
    <location>
        <begin position="507"/>
        <end position="527"/>
    </location>
</feature>
<dbReference type="AlphaFoldDB" id="A0A9P5N4K9"/>
<feature type="transmembrane region" description="Helical" evidence="3">
    <location>
        <begin position="365"/>
        <end position="384"/>
    </location>
</feature>
<feature type="transmembrane region" description="Helical" evidence="3">
    <location>
        <begin position="483"/>
        <end position="501"/>
    </location>
</feature>
<evidence type="ECO:0000256" key="1">
    <source>
        <dbReference type="SAM" id="Coils"/>
    </source>
</evidence>
<feature type="compositionally biased region" description="Polar residues" evidence="2">
    <location>
        <begin position="639"/>
        <end position="653"/>
    </location>
</feature>
<feature type="transmembrane region" description="Helical" evidence="3">
    <location>
        <begin position="325"/>
        <end position="345"/>
    </location>
</feature>
<dbReference type="Pfam" id="PF23190">
    <property type="entry name" value="LHD_TRPY1"/>
    <property type="match status" value="1"/>
</dbReference>
<keyword evidence="7" id="KW-1185">Reference proteome</keyword>
<reference evidence="6" key="1">
    <citation type="submission" date="2019-10" db="EMBL/GenBank/DDBJ databases">
        <authorList>
            <consortium name="DOE Joint Genome Institute"/>
            <person name="Kuo A."/>
            <person name="Miyauchi S."/>
            <person name="Kiss E."/>
            <person name="Drula E."/>
            <person name="Kohler A."/>
            <person name="Sanchez-Garcia M."/>
            <person name="Andreopoulos B."/>
            <person name="Barry K.W."/>
            <person name="Bonito G."/>
            <person name="Buee M."/>
            <person name="Carver A."/>
            <person name="Chen C."/>
            <person name="Cichocki N."/>
            <person name="Clum A."/>
            <person name="Culley D."/>
            <person name="Crous P.W."/>
            <person name="Fauchery L."/>
            <person name="Girlanda M."/>
            <person name="Hayes R."/>
            <person name="Keri Z."/>
            <person name="LaButti K."/>
            <person name="Lipzen A."/>
            <person name="Lombard V."/>
            <person name="Magnuson J."/>
            <person name="Maillard F."/>
            <person name="Morin E."/>
            <person name="Murat C."/>
            <person name="Nolan M."/>
            <person name="Ohm R."/>
            <person name="Pangilinan J."/>
            <person name="Pereira M."/>
            <person name="Perotto S."/>
            <person name="Peter M."/>
            <person name="Riley R."/>
            <person name="Sitrit Y."/>
            <person name="Stielow B."/>
            <person name="Szollosi G."/>
            <person name="Zifcakova L."/>
            <person name="Stursova M."/>
            <person name="Spatafora J.W."/>
            <person name="Tedersoo L."/>
            <person name="Vaario L.-M."/>
            <person name="Yamada A."/>
            <person name="Yan M."/>
            <person name="Wang P."/>
            <person name="Xu J."/>
            <person name="Bruns T."/>
            <person name="Baldrian P."/>
            <person name="Vilgalys R."/>
            <person name="Henrissat B."/>
            <person name="Grigoriev I.V."/>
            <person name="Hibbett D."/>
            <person name="Nagy L.G."/>
            <person name="Martin F.M."/>
        </authorList>
    </citation>
    <scope>NUCLEOTIDE SEQUENCE</scope>
    <source>
        <strain evidence="6">Prilba</strain>
    </source>
</reference>
<evidence type="ECO:0000256" key="3">
    <source>
        <dbReference type="SAM" id="Phobius"/>
    </source>
</evidence>
<feature type="domain" description="Calcium channel YVC1-like C-terminal transmembrane" evidence="5">
    <location>
        <begin position="242"/>
        <end position="543"/>
    </location>
</feature>
<organism evidence="6 7">
    <name type="scientific">Russula ochroleuca</name>
    <dbReference type="NCBI Taxonomy" id="152965"/>
    <lineage>
        <taxon>Eukaryota</taxon>
        <taxon>Fungi</taxon>
        <taxon>Dikarya</taxon>
        <taxon>Basidiomycota</taxon>
        <taxon>Agaricomycotina</taxon>
        <taxon>Agaricomycetes</taxon>
        <taxon>Russulales</taxon>
        <taxon>Russulaceae</taxon>
        <taxon>Russula</taxon>
    </lineage>
</organism>
<dbReference type="Pfam" id="PF23317">
    <property type="entry name" value="YVC1_C"/>
    <property type="match status" value="1"/>
</dbReference>
<feature type="transmembrane region" description="Helical" evidence="3">
    <location>
        <begin position="421"/>
        <end position="446"/>
    </location>
</feature>
<keyword evidence="3" id="KW-0472">Membrane</keyword>
<keyword evidence="3" id="KW-0812">Transmembrane</keyword>
<feature type="region of interest" description="Disordered" evidence="2">
    <location>
        <begin position="607"/>
        <end position="683"/>
    </location>
</feature>